<comment type="caution">
    <text evidence="1">The sequence shown here is derived from an EMBL/GenBank/DDBJ whole genome shotgun (WGS) entry which is preliminary data.</text>
</comment>
<evidence type="ECO:0008006" key="3">
    <source>
        <dbReference type="Google" id="ProtNLM"/>
    </source>
</evidence>
<protein>
    <recommendedName>
        <fullName evidence="3">DUF4283 domain-containing protein</fullName>
    </recommendedName>
</protein>
<proteinExistence type="predicted"/>
<name>A0AAU9MHL0_9ASTR</name>
<evidence type="ECO:0000313" key="1">
    <source>
        <dbReference type="EMBL" id="CAH1421410.1"/>
    </source>
</evidence>
<gene>
    <name evidence="1" type="ORF">LVIROSA_LOCUS8815</name>
</gene>
<sequence>MEVMGMKAIRYERVMWIKITGVPILAWDESNFSSIAGFFGKVLVNTFSFWNNNDISMVKVCILSAFQEKINDELVVNLDGVVYRVGVFEIEDEWTPFKPFWMADVSK</sequence>
<dbReference type="Proteomes" id="UP001157418">
    <property type="component" value="Unassembled WGS sequence"/>
</dbReference>
<keyword evidence="2" id="KW-1185">Reference proteome</keyword>
<accession>A0AAU9MHL0</accession>
<organism evidence="1 2">
    <name type="scientific">Lactuca virosa</name>
    <dbReference type="NCBI Taxonomy" id="75947"/>
    <lineage>
        <taxon>Eukaryota</taxon>
        <taxon>Viridiplantae</taxon>
        <taxon>Streptophyta</taxon>
        <taxon>Embryophyta</taxon>
        <taxon>Tracheophyta</taxon>
        <taxon>Spermatophyta</taxon>
        <taxon>Magnoliopsida</taxon>
        <taxon>eudicotyledons</taxon>
        <taxon>Gunneridae</taxon>
        <taxon>Pentapetalae</taxon>
        <taxon>asterids</taxon>
        <taxon>campanulids</taxon>
        <taxon>Asterales</taxon>
        <taxon>Asteraceae</taxon>
        <taxon>Cichorioideae</taxon>
        <taxon>Cichorieae</taxon>
        <taxon>Lactucinae</taxon>
        <taxon>Lactuca</taxon>
    </lineage>
</organism>
<dbReference type="AlphaFoldDB" id="A0AAU9MHL0"/>
<dbReference type="EMBL" id="CAKMRJ010001112">
    <property type="protein sequence ID" value="CAH1421410.1"/>
    <property type="molecule type" value="Genomic_DNA"/>
</dbReference>
<evidence type="ECO:0000313" key="2">
    <source>
        <dbReference type="Proteomes" id="UP001157418"/>
    </source>
</evidence>
<reference evidence="1 2" key="1">
    <citation type="submission" date="2022-01" db="EMBL/GenBank/DDBJ databases">
        <authorList>
            <person name="Xiong W."/>
            <person name="Schranz E."/>
        </authorList>
    </citation>
    <scope>NUCLEOTIDE SEQUENCE [LARGE SCALE GENOMIC DNA]</scope>
</reference>